<evidence type="ECO:0000256" key="1">
    <source>
        <dbReference type="ARBA" id="ARBA00004141"/>
    </source>
</evidence>
<organism evidence="7 8">
    <name type="scientific">Symbiochloris irregularis</name>
    <dbReference type="NCBI Taxonomy" id="706552"/>
    <lineage>
        <taxon>Eukaryota</taxon>
        <taxon>Viridiplantae</taxon>
        <taxon>Chlorophyta</taxon>
        <taxon>core chlorophytes</taxon>
        <taxon>Trebouxiophyceae</taxon>
        <taxon>Trebouxiales</taxon>
        <taxon>Trebouxiaceae</taxon>
        <taxon>Symbiochloris</taxon>
    </lineage>
</organism>
<dbReference type="GO" id="GO:0016020">
    <property type="term" value="C:membrane"/>
    <property type="evidence" value="ECO:0007669"/>
    <property type="project" value="UniProtKB-SubCell"/>
</dbReference>
<evidence type="ECO:0000256" key="3">
    <source>
        <dbReference type="ARBA" id="ARBA00022748"/>
    </source>
</evidence>
<proteinExistence type="inferred from homology"/>
<dbReference type="GO" id="GO:0017004">
    <property type="term" value="P:cytochrome complex assembly"/>
    <property type="evidence" value="ECO:0007669"/>
    <property type="project" value="UniProtKB-KW"/>
</dbReference>
<dbReference type="Pfam" id="PF05140">
    <property type="entry name" value="ResB"/>
    <property type="match status" value="2"/>
</dbReference>
<dbReference type="InterPro" id="IPR036464">
    <property type="entry name" value="Rubisco_LSMT_subst-bd_sf"/>
</dbReference>
<dbReference type="InterPro" id="IPR015353">
    <property type="entry name" value="Rubisco_LSMT_subst-bd"/>
</dbReference>
<keyword evidence="8" id="KW-1185">Reference proteome</keyword>
<evidence type="ECO:0000256" key="5">
    <source>
        <dbReference type="ARBA" id="ARBA00023136"/>
    </source>
</evidence>
<dbReference type="Gene3D" id="3.90.1410.10">
    <property type="entry name" value="set domain protein methyltransferase, domain 1"/>
    <property type="match status" value="1"/>
</dbReference>
<dbReference type="PANTHER" id="PTHR31566">
    <property type="entry name" value="CYTOCHROME C BIOGENESIS PROTEIN CCS1, CHLOROPLASTIC"/>
    <property type="match status" value="1"/>
</dbReference>
<comment type="subcellular location">
    <subcellularLocation>
        <location evidence="1">Membrane</location>
        <topology evidence="1">Multi-pass membrane protein</topology>
    </subcellularLocation>
</comment>
<dbReference type="Gene3D" id="3.90.1420.10">
    <property type="entry name" value="Rubisco LSMT, substrate-binding domain"/>
    <property type="match status" value="1"/>
</dbReference>
<keyword evidence="2" id="KW-0812">Transmembrane</keyword>
<comment type="caution">
    <text evidence="7">The sequence shown here is derived from an EMBL/GenBank/DDBJ whole genome shotgun (WGS) entry which is preliminary data.</text>
</comment>
<feature type="domain" description="SET" evidence="6">
    <location>
        <begin position="85"/>
        <end position="304"/>
    </location>
</feature>
<evidence type="ECO:0000259" key="6">
    <source>
        <dbReference type="PROSITE" id="PS50280"/>
    </source>
</evidence>
<dbReference type="Pfam" id="PF00856">
    <property type="entry name" value="SET"/>
    <property type="match status" value="1"/>
</dbReference>
<dbReference type="PANTHER" id="PTHR31566:SF0">
    <property type="entry name" value="CYTOCHROME C BIOGENESIS PROTEIN CCS1, CHLOROPLASTIC"/>
    <property type="match status" value="1"/>
</dbReference>
<protein>
    <recommendedName>
        <fullName evidence="6">SET domain-containing protein</fullName>
    </recommendedName>
</protein>
<evidence type="ECO:0000313" key="8">
    <source>
        <dbReference type="Proteomes" id="UP001465755"/>
    </source>
</evidence>
<evidence type="ECO:0000256" key="4">
    <source>
        <dbReference type="ARBA" id="ARBA00022989"/>
    </source>
</evidence>
<dbReference type="Proteomes" id="UP001465755">
    <property type="component" value="Unassembled WGS sequence"/>
</dbReference>
<evidence type="ECO:0000256" key="2">
    <source>
        <dbReference type="ARBA" id="ARBA00022692"/>
    </source>
</evidence>
<keyword evidence="4" id="KW-1133">Transmembrane helix</keyword>
<accession>A0AAW1NPZ1</accession>
<dbReference type="PROSITE" id="PS50280">
    <property type="entry name" value="SET"/>
    <property type="match status" value="1"/>
</dbReference>
<dbReference type="AlphaFoldDB" id="A0AAW1NPZ1"/>
<dbReference type="HAMAP" id="MF_01392">
    <property type="entry name" value="CytC_Ccs1"/>
    <property type="match status" value="1"/>
</dbReference>
<dbReference type="SUPFAM" id="SSF81822">
    <property type="entry name" value="RuBisCo LSMT C-terminal, substrate-binding domain"/>
    <property type="match status" value="1"/>
</dbReference>
<keyword evidence="5" id="KW-0472">Membrane</keyword>
<keyword evidence="3" id="KW-0201">Cytochrome c-type biogenesis</keyword>
<dbReference type="SMART" id="SM00317">
    <property type="entry name" value="SET"/>
    <property type="match status" value="1"/>
</dbReference>
<dbReference type="EMBL" id="JALJOQ010000160">
    <property type="protein sequence ID" value="KAK9792693.1"/>
    <property type="molecule type" value="Genomic_DNA"/>
</dbReference>
<dbReference type="InterPro" id="IPR007816">
    <property type="entry name" value="ResB-like_domain"/>
</dbReference>
<dbReference type="SUPFAM" id="SSF82199">
    <property type="entry name" value="SET domain"/>
    <property type="match status" value="1"/>
</dbReference>
<name>A0AAW1NPZ1_9CHLO</name>
<gene>
    <name evidence="7" type="ORF">WJX73_002523</name>
</gene>
<evidence type="ECO:0000313" key="7">
    <source>
        <dbReference type="EMBL" id="KAK9792693.1"/>
    </source>
</evidence>
<dbReference type="InterPro" id="IPR001214">
    <property type="entry name" value="SET_dom"/>
</dbReference>
<dbReference type="InterPro" id="IPR023494">
    <property type="entry name" value="Cyt_c_bgen_Ccs1/CcsB/ResB"/>
</dbReference>
<sequence length="946" mass="103312">MTELRSAASLSVSCTSTSYQAAHSRSCPLRSLCSNRRNCRPTPRQQLRCAAVLGLFRKEAQAPVFQSVEDQALFDWLQDRGLPYQKVSLADCRQQGRGLVAKERVKAGEPLLKVPENLLLTPELCLQHCRLAPVLADADLPAWSLLALYIVDVDTAAEGDIQLPWSAYVSALPRLTGCVLEWHPDEVKALKGSLMAAAAQEILDAAERTWAQLQPLIKQAEDRGLIPPQSFTRARIMWGLSMLLSRVARLPARESIEACIPWADFLNHAPDANCYLDWDPSSKAVVLKPDRAYKPGDQIFTSYGPKTDGELLLSYGFVCPPGANPSDACRLRLAVEESDPTYQDKLQSLRQHKLPTSISFPLKLSGLPSGFIQYAAFVEAQPSNPTEVQQLADYLFGQGSFPTLDGVNTELLGIEVALDECRKALKGYPTTLEASQEQLATQQQKNASSVLTSILSVSMATRQNPRYKDTSVERLPGRSQLSSLPLALFEFAIIAVLSALGTVIDQNQTLQFYAEHYPDLPGKALGFLDYKVIWALQWDHIYTADYFLLLLATLAASLAACTTTRQWPMLKVARRWRFASTPEIAYKRGVADNAVVVPNVRLSDVGQALLTQGYQTFLQRRGSGGSLYAFKGLAGKIGPIGVHASMLAIMAGVSLGGVGGWKGSVQIPEGGDASFRQILHPVIPWAPAPKGADDLLHVNNFEVKYRSDGSVEQFVSNLSVYTPDGEQETARKEISVNKPLRYKGITAYQTDYNMVALTVRASNSPLQPLGDQAFNLPMANLEDADEVQGKLWATFLPSQENSQDGARHGVSMLAKDFQLVTLYKADGTFAGVRRIGSGTPIEVEGMRIVIDGAVGSTGLELKVDPGVPYVYAGFGGMMLTTLMSYMSHSQIWALEKDGRVHVGGKTNRATVEFFSELTGILASVPQQIDLGSNEQRPLAEGTSEQA</sequence>
<reference evidence="7 8" key="1">
    <citation type="journal article" date="2024" name="Nat. Commun.">
        <title>Phylogenomics reveals the evolutionary origins of lichenization in chlorophyte algae.</title>
        <authorList>
            <person name="Puginier C."/>
            <person name="Libourel C."/>
            <person name="Otte J."/>
            <person name="Skaloud P."/>
            <person name="Haon M."/>
            <person name="Grisel S."/>
            <person name="Petersen M."/>
            <person name="Berrin J.G."/>
            <person name="Delaux P.M."/>
            <person name="Dal Grande F."/>
            <person name="Keller J."/>
        </authorList>
    </citation>
    <scope>NUCLEOTIDE SEQUENCE [LARGE SCALE GENOMIC DNA]</scope>
    <source>
        <strain evidence="7 8">SAG 2036</strain>
    </source>
</reference>
<dbReference type="Pfam" id="PF09273">
    <property type="entry name" value="Rubis-subs-bind"/>
    <property type="match status" value="1"/>
</dbReference>
<dbReference type="InterPro" id="IPR046341">
    <property type="entry name" value="SET_dom_sf"/>
</dbReference>